<sequence length="132" mass="14560">MSQKKIFLVFLAISTVSLLLHHGGHLSWTMGAFHIGCPALSSHPAPGLKPKHTNVVFLKTHKTASSTMQNLLFRFAERNKPHGGDAVQACSHQFCYPRSFTSHFVHPHTLPPNIIASHMRFNKAELAAADAQ</sequence>
<reference evidence="1" key="1">
    <citation type="submission" date="2022-05" db="EMBL/GenBank/DDBJ databases">
        <title>Chromosome-level genome of Chaenocephalus aceratus.</title>
        <authorList>
            <person name="Park H."/>
        </authorList>
    </citation>
    <scope>NUCLEOTIDE SEQUENCE</scope>
    <source>
        <strain evidence="1">KU_202001</strain>
    </source>
</reference>
<evidence type="ECO:0000313" key="2">
    <source>
        <dbReference type="Proteomes" id="UP001057452"/>
    </source>
</evidence>
<gene>
    <name evidence="1" type="ORF">KUCAC02_000634</name>
</gene>
<protein>
    <submittedName>
        <fullName evidence="1">Uncharacterized protein</fullName>
    </submittedName>
</protein>
<dbReference type="EMBL" id="CM043802">
    <property type="protein sequence ID" value="KAI4808577.1"/>
    <property type="molecule type" value="Genomic_DNA"/>
</dbReference>
<name>A0ACB9W7N0_CHAAC</name>
<dbReference type="Proteomes" id="UP001057452">
    <property type="component" value="Chromosome 18"/>
</dbReference>
<organism evidence="1 2">
    <name type="scientific">Chaenocephalus aceratus</name>
    <name type="common">Blackfin icefish</name>
    <name type="synonym">Chaenichthys aceratus</name>
    <dbReference type="NCBI Taxonomy" id="36190"/>
    <lineage>
        <taxon>Eukaryota</taxon>
        <taxon>Metazoa</taxon>
        <taxon>Chordata</taxon>
        <taxon>Craniata</taxon>
        <taxon>Vertebrata</taxon>
        <taxon>Euteleostomi</taxon>
        <taxon>Actinopterygii</taxon>
        <taxon>Neopterygii</taxon>
        <taxon>Teleostei</taxon>
        <taxon>Neoteleostei</taxon>
        <taxon>Acanthomorphata</taxon>
        <taxon>Eupercaria</taxon>
        <taxon>Perciformes</taxon>
        <taxon>Notothenioidei</taxon>
        <taxon>Channichthyidae</taxon>
        <taxon>Chaenocephalus</taxon>
    </lineage>
</organism>
<keyword evidence="2" id="KW-1185">Reference proteome</keyword>
<proteinExistence type="predicted"/>
<accession>A0ACB9W7N0</accession>
<comment type="caution">
    <text evidence="1">The sequence shown here is derived from an EMBL/GenBank/DDBJ whole genome shotgun (WGS) entry which is preliminary data.</text>
</comment>
<evidence type="ECO:0000313" key="1">
    <source>
        <dbReference type="EMBL" id="KAI4808577.1"/>
    </source>
</evidence>